<dbReference type="InterPro" id="IPR052554">
    <property type="entry name" value="2-oxoglutarate_synth_KorC"/>
</dbReference>
<dbReference type="PANTHER" id="PTHR42730:SF1">
    <property type="entry name" value="2-OXOGLUTARATE SYNTHASE SUBUNIT KORC"/>
    <property type="match status" value="1"/>
</dbReference>
<dbReference type="PANTHER" id="PTHR42730">
    <property type="entry name" value="2-OXOGLUTARATE SYNTHASE SUBUNIT KORC"/>
    <property type="match status" value="1"/>
</dbReference>
<evidence type="ECO:0000259" key="2">
    <source>
        <dbReference type="Pfam" id="PF01558"/>
    </source>
</evidence>
<name>A0A7C8FLX9_9ACTN</name>
<dbReference type="Pfam" id="PF01558">
    <property type="entry name" value="POR"/>
    <property type="match status" value="1"/>
</dbReference>
<dbReference type="GO" id="GO:0016903">
    <property type="term" value="F:oxidoreductase activity, acting on the aldehyde or oxo group of donors"/>
    <property type="evidence" value="ECO:0007669"/>
    <property type="project" value="InterPro"/>
</dbReference>
<dbReference type="Gene3D" id="3.40.920.10">
    <property type="entry name" value="Pyruvate-ferredoxin oxidoreductase, PFOR, domain III"/>
    <property type="match status" value="1"/>
</dbReference>
<evidence type="ECO:0000256" key="1">
    <source>
        <dbReference type="ARBA" id="ARBA00023002"/>
    </source>
</evidence>
<gene>
    <name evidence="3" type="ORF">F8D48_04035</name>
</gene>
<sequence length="177" mass="18384">MSRELQCVIAGFGGQGSLFAGKVIATAGLIEDREVSWMPSYGPEMRGGTANCSVTLADEPIGSPLVLHPNALIALNQPSFDKFLPTVDAGGIVVADTAMVPELREVPGVTVVGIPAAKLCEEAGIKGLGNIVLIGKLWAEFPFCGRKALEGALAQVAGKKPAMLEKNKIALELGMKA</sequence>
<evidence type="ECO:0000313" key="4">
    <source>
        <dbReference type="Proteomes" id="UP000479639"/>
    </source>
</evidence>
<evidence type="ECO:0000313" key="3">
    <source>
        <dbReference type="EMBL" id="KAB1650793.1"/>
    </source>
</evidence>
<protein>
    <submittedName>
        <fullName evidence="3">2-oxoacid:ferredoxin oxidoreductase subunit gamma</fullName>
    </submittedName>
</protein>
<keyword evidence="4" id="KW-1185">Reference proteome</keyword>
<dbReference type="AlphaFoldDB" id="A0A7C8FLX9"/>
<dbReference type="InterPro" id="IPR019752">
    <property type="entry name" value="Pyrv/ketoisovalerate_OxRed_cat"/>
</dbReference>
<accession>A0A7C8FLX9</accession>
<dbReference type="SUPFAM" id="SSF53323">
    <property type="entry name" value="Pyruvate-ferredoxin oxidoreductase, PFOR, domain III"/>
    <property type="match status" value="1"/>
</dbReference>
<dbReference type="RefSeq" id="WP_135970420.1">
    <property type="nucleotide sequence ID" value="NZ_JANJZI010000001.1"/>
</dbReference>
<keyword evidence="1" id="KW-0560">Oxidoreductase</keyword>
<dbReference type="InterPro" id="IPR002869">
    <property type="entry name" value="Pyrv_flavodox_OxRed_cen"/>
</dbReference>
<comment type="caution">
    <text evidence="3">The sequence shown here is derived from an EMBL/GenBank/DDBJ whole genome shotgun (WGS) entry which is preliminary data.</text>
</comment>
<organism evidence="3 4">
    <name type="scientific">Adlercreutzia muris</name>
    <dbReference type="NCBI Taxonomy" id="1796610"/>
    <lineage>
        <taxon>Bacteria</taxon>
        <taxon>Bacillati</taxon>
        <taxon>Actinomycetota</taxon>
        <taxon>Coriobacteriia</taxon>
        <taxon>Eggerthellales</taxon>
        <taxon>Eggerthellaceae</taxon>
        <taxon>Adlercreutzia</taxon>
    </lineage>
</organism>
<proteinExistence type="predicted"/>
<dbReference type="Proteomes" id="UP000479639">
    <property type="component" value="Unassembled WGS sequence"/>
</dbReference>
<reference evidence="3 4" key="1">
    <citation type="submission" date="2019-09" db="EMBL/GenBank/DDBJ databases">
        <title>Whole genome shotgun sequencing (WGS) of Ellagibacter isourolithinifaciens DSM 104140(T) and Adlercreutzia muris DSM 29508(T).</title>
        <authorList>
            <person name="Stoll D.A."/>
            <person name="Danylec N."/>
            <person name="Huch M."/>
        </authorList>
    </citation>
    <scope>NUCLEOTIDE SEQUENCE [LARGE SCALE GENOMIC DNA]</scope>
    <source>
        <strain evidence="3 4">DSM 29508</strain>
    </source>
</reference>
<feature type="domain" description="Pyruvate/ketoisovalerate oxidoreductase catalytic" evidence="2">
    <location>
        <begin position="13"/>
        <end position="175"/>
    </location>
</feature>
<dbReference type="EMBL" id="WAJS01000009">
    <property type="protein sequence ID" value="KAB1650793.1"/>
    <property type="molecule type" value="Genomic_DNA"/>
</dbReference>